<evidence type="ECO:0000313" key="7">
    <source>
        <dbReference type="EMBL" id="UWZ78731.1"/>
    </source>
</evidence>
<dbReference type="NCBIfam" id="TIGR04283">
    <property type="entry name" value="glyco_like_mftF"/>
    <property type="match status" value="1"/>
</dbReference>
<evidence type="ECO:0000256" key="4">
    <source>
        <dbReference type="ARBA" id="ARBA00022679"/>
    </source>
</evidence>
<evidence type="ECO:0000313" key="8">
    <source>
        <dbReference type="Proteomes" id="UP001060414"/>
    </source>
</evidence>
<dbReference type="InterPro" id="IPR001173">
    <property type="entry name" value="Glyco_trans_2-like"/>
</dbReference>
<evidence type="ECO:0000256" key="1">
    <source>
        <dbReference type="ARBA" id="ARBA00004236"/>
    </source>
</evidence>
<evidence type="ECO:0000256" key="5">
    <source>
        <dbReference type="ARBA" id="ARBA00023136"/>
    </source>
</evidence>
<accession>A0ABY5ZJ26</accession>
<dbReference type="InterPro" id="IPR029044">
    <property type="entry name" value="Nucleotide-diphossugar_trans"/>
</dbReference>
<dbReference type="RefSeq" id="WP_260747089.1">
    <property type="nucleotide sequence ID" value="NZ_CP092109.1"/>
</dbReference>
<sequence>MRPELSIVVPTLNEARGLPALVAMLAAQRDCAFEVILCDGESSDGSPALMRGMAAQLPFALHLVTSRPGRGRQMNAGARKAVGEFLLFLHADCRLPEPRALALSLAYLREELARRGDYGLAGHFALRFDLQSQRHGFGYFFYEEKARLNLPGCIHGDQGMLMPRALFEEVGPFAQEQTIFEDEILAAAVARRGNWLLLPAEVFTSARRFEREGLRERQILNALLMNFHHIGWTAFFQQAPAVYRQQTESARLDLRPFFLCIERLLKELPETEQRRLWQATGGYVRSQAWQLPFAFLTWVRYSVKLPRRRRPWGQGFCLVWERCTDFAFFNRCTGYLVRLWFRRMLARLENS</sequence>
<dbReference type="EMBL" id="CP092109">
    <property type="protein sequence ID" value="UWZ78731.1"/>
    <property type="molecule type" value="Genomic_DNA"/>
</dbReference>
<name>A0ABY5ZJ26_9BACT</name>
<evidence type="ECO:0000256" key="3">
    <source>
        <dbReference type="ARBA" id="ARBA00022676"/>
    </source>
</evidence>
<organism evidence="7 8">
    <name type="scientific">Geoalkalibacter halelectricus</name>
    <dbReference type="NCBI Taxonomy" id="2847045"/>
    <lineage>
        <taxon>Bacteria</taxon>
        <taxon>Pseudomonadati</taxon>
        <taxon>Thermodesulfobacteriota</taxon>
        <taxon>Desulfuromonadia</taxon>
        <taxon>Desulfuromonadales</taxon>
        <taxon>Geoalkalibacteraceae</taxon>
        <taxon>Geoalkalibacter</taxon>
    </lineage>
</organism>
<dbReference type="SUPFAM" id="SSF53448">
    <property type="entry name" value="Nucleotide-diphospho-sugar transferases"/>
    <property type="match status" value="1"/>
</dbReference>
<comment type="subcellular location">
    <subcellularLocation>
        <location evidence="1">Cell membrane</location>
    </subcellularLocation>
</comment>
<keyword evidence="4" id="KW-0808">Transferase</keyword>
<keyword evidence="5" id="KW-0472">Membrane</keyword>
<feature type="domain" description="Glycosyltransferase 2-like" evidence="6">
    <location>
        <begin position="6"/>
        <end position="110"/>
    </location>
</feature>
<evidence type="ECO:0000259" key="6">
    <source>
        <dbReference type="Pfam" id="PF00535"/>
    </source>
</evidence>
<reference evidence="7" key="1">
    <citation type="journal article" date="2022" name="Environ. Microbiol.">
        <title>Geoalkalibacter halelectricus SAP #1 sp. nov. possessing extracellular electron transfer and mineral#reducing capabilities from a haloalkaline environment.</title>
        <authorList>
            <person name="Yadav S."/>
            <person name="Singh R."/>
            <person name="Sundharam S.S."/>
            <person name="Chaudhary S."/>
            <person name="Krishnamurthi S."/>
            <person name="Patil S.A."/>
        </authorList>
    </citation>
    <scope>NUCLEOTIDE SEQUENCE</scope>
    <source>
        <strain evidence="7">SAP-1</strain>
    </source>
</reference>
<dbReference type="Pfam" id="PF00535">
    <property type="entry name" value="Glycos_transf_2"/>
    <property type="match status" value="1"/>
</dbReference>
<keyword evidence="8" id="KW-1185">Reference proteome</keyword>
<keyword evidence="2" id="KW-1003">Cell membrane</keyword>
<dbReference type="Proteomes" id="UP001060414">
    <property type="component" value="Chromosome"/>
</dbReference>
<evidence type="ECO:0000256" key="2">
    <source>
        <dbReference type="ARBA" id="ARBA00022475"/>
    </source>
</evidence>
<proteinExistence type="predicted"/>
<dbReference type="PANTHER" id="PTHR43646">
    <property type="entry name" value="GLYCOSYLTRANSFERASE"/>
    <property type="match status" value="1"/>
</dbReference>
<keyword evidence="3" id="KW-0328">Glycosyltransferase</keyword>
<protein>
    <submittedName>
        <fullName evidence="7">TIGR04283 family arsenosugar biosynthesis glycosyltransferase</fullName>
    </submittedName>
</protein>
<dbReference type="PANTHER" id="PTHR43646:SF2">
    <property type="entry name" value="GLYCOSYLTRANSFERASE 2-LIKE DOMAIN-CONTAINING PROTEIN"/>
    <property type="match status" value="1"/>
</dbReference>
<dbReference type="Gene3D" id="3.90.550.10">
    <property type="entry name" value="Spore Coat Polysaccharide Biosynthesis Protein SpsA, Chain A"/>
    <property type="match status" value="1"/>
</dbReference>
<gene>
    <name evidence="7" type="ORF">L9S41_13735</name>
</gene>
<dbReference type="InterPro" id="IPR026461">
    <property type="entry name" value="Trfase_2_rSAM/seldom_assoc"/>
</dbReference>